<name>A0A1H8UTU2_9PROT</name>
<proteinExistence type="predicted"/>
<dbReference type="EMBL" id="FODO01000040">
    <property type="protein sequence ID" value="SEP06640.1"/>
    <property type="molecule type" value="Genomic_DNA"/>
</dbReference>
<evidence type="ECO:0000313" key="2">
    <source>
        <dbReference type="Proteomes" id="UP000198814"/>
    </source>
</evidence>
<keyword evidence="2" id="KW-1185">Reference proteome</keyword>
<dbReference type="AlphaFoldDB" id="A0A1H8UTU2"/>
<dbReference type="Proteomes" id="UP000198814">
    <property type="component" value="Unassembled WGS sequence"/>
</dbReference>
<gene>
    <name evidence="1" type="ORF">SAMN05216333_14016</name>
</gene>
<organism evidence="1 2">
    <name type="scientific">Nitrosomonas oligotropha</name>
    <dbReference type="NCBI Taxonomy" id="42354"/>
    <lineage>
        <taxon>Bacteria</taxon>
        <taxon>Pseudomonadati</taxon>
        <taxon>Pseudomonadota</taxon>
        <taxon>Betaproteobacteria</taxon>
        <taxon>Nitrosomonadales</taxon>
        <taxon>Nitrosomonadaceae</taxon>
        <taxon>Nitrosomonas</taxon>
    </lineage>
</organism>
<accession>A0A1H8UTU2</accession>
<protein>
    <submittedName>
        <fullName evidence="1">Uncharacterized protein</fullName>
    </submittedName>
</protein>
<reference evidence="2" key="1">
    <citation type="submission" date="2016-10" db="EMBL/GenBank/DDBJ databases">
        <authorList>
            <person name="Varghese N."/>
            <person name="Submissions S."/>
        </authorList>
    </citation>
    <scope>NUCLEOTIDE SEQUENCE [LARGE SCALE GENOMIC DNA]</scope>
    <source>
        <strain evidence="2">Nm76</strain>
    </source>
</reference>
<sequence>MAIDLGFDRIVRDFSGARWILRQMDSCPIVSFRYLQWVRNRKVHRSENNPVGLRAEAHR</sequence>
<evidence type="ECO:0000313" key="1">
    <source>
        <dbReference type="EMBL" id="SEP06640.1"/>
    </source>
</evidence>